<dbReference type="SUPFAM" id="SSF142019">
    <property type="entry name" value="Nqo1 FMN-binding domain-like"/>
    <property type="match status" value="1"/>
</dbReference>
<dbReference type="InterPro" id="IPR031001">
    <property type="entry name" value="PR_assoc_PrdC"/>
</dbReference>
<evidence type="ECO:0000256" key="1">
    <source>
        <dbReference type="ARBA" id="ARBA00022448"/>
    </source>
</evidence>
<keyword evidence="3" id="KW-0479">Metal-binding</keyword>
<keyword evidence="4" id="KW-0677">Repeat</keyword>
<dbReference type="Pfam" id="PF13375">
    <property type="entry name" value="RnfC_N"/>
    <property type="match status" value="1"/>
</dbReference>
<evidence type="ECO:0000256" key="4">
    <source>
        <dbReference type="ARBA" id="ARBA00022737"/>
    </source>
</evidence>
<dbReference type="PANTHER" id="PTHR43034">
    <property type="entry name" value="ION-TRANSLOCATING OXIDOREDUCTASE COMPLEX SUBUNIT C"/>
    <property type="match status" value="1"/>
</dbReference>
<keyword evidence="11" id="KW-1185">Reference proteome</keyword>
<keyword evidence="6" id="KW-0408">Iron</keyword>
<dbReference type="Pfam" id="PF01512">
    <property type="entry name" value="Complex1_51K"/>
    <property type="match status" value="1"/>
</dbReference>
<dbReference type="PANTHER" id="PTHR43034:SF2">
    <property type="entry name" value="ION-TRANSLOCATING OXIDOREDUCTASE COMPLEX SUBUNIT C"/>
    <property type="match status" value="1"/>
</dbReference>
<protein>
    <submittedName>
        <fullName evidence="10">Respiratory-chain NADH dehydrogenase subunit</fullName>
    </submittedName>
</protein>
<evidence type="ECO:0000256" key="3">
    <source>
        <dbReference type="ARBA" id="ARBA00022723"/>
    </source>
</evidence>
<evidence type="ECO:0000256" key="6">
    <source>
        <dbReference type="ARBA" id="ARBA00023004"/>
    </source>
</evidence>
<proteinExistence type="predicted"/>
<dbReference type="InterPro" id="IPR011538">
    <property type="entry name" value="Nuo51_FMN-bd"/>
</dbReference>
<dbReference type="Proteomes" id="UP000070467">
    <property type="component" value="Unassembled WGS sequence"/>
</dbReference>
<dbReference type="SUPFAM" id="SSF142984">
    <property type="entry name" value="Nqo1 middle domain-like"/>
    <property type="match status" value="1"/>
</dbReference>
<gene>
    <name evidence="10" type="ORF">HMPREF1871_00886</name>
</gene>
<evidence type="ECO:0000256" key="2">
    <source>
        <dbReference type="ARBA" id="ARBA00022485"/>
    </source>
</evidence>
<dbReference type="InterPro" id="IPR037225">
    <property type="entry name" value="Nuo51_FMN-bd_sf"/>
</dbReference>
<keyword evidence="7" id="KW-0411">Iron-sulfur</keyword>
<keyword evidence="5" id="KW-0249">Electron transport</keyword>
<keyword evidence="1" id="KW-0813">Transport</keyword>
<keyword evidence="2" id="KW-0004">4Fe-4S</keyword>
<evidence type="ECO:0000256" key="7">
    <source>
        <dbReference type="ARBA" id="ARBA00023014"/>
    </source>
</evidence>
<evidence type="ECO:0000313" key="11">
    <source>
        <dbReference type="Proteomes" id="UP000070467"/>
    </source>
</evidence>
<dbReference type="InterPro" id="IPR026902">
    <property type="entry name" value="RnfC_N"/>
</dbReference>
<accession>A0ABR5TP70</accession>
<organism evidence="10 11">
    <name type="scientific">Gemelliphila asaccharolytica</name>
    <dbReference type="NCBI Taxonomy" id="502393"/>
    <lineage>
        <taxon>Bacteria</taxon>
        <taxon>Bacillati</taxon>
        <taxon>Bacillota</taxon>
        <taxon>Bacilli</taxon>
        <taxon>Bacillales</taxon>
        <taxon>Gemellaceae</taxon>
        <taxon>Gemelliphila</taxon>
    </lineage>
</organism>
<reference evidence="10 11" key="1">
    <citation type="submission" date="2016-01" db="EMBL/GenBank/DDBJ databases">
        <authorList>
            <person name="Mitreva M."/>
            <person name="Pepin K.H."/>
            <person name="Mihindukulasuriya K.A."/>
            <person name="Fulton R."/>
            <person name="Fronick C."/>
            <person name="O'Laughlin M."/>
            <person name="Miner T."/>
            <person name="Herter B."/>
            <person name="Rosa B.A."/>
            <person name="Cordes M."/>
            <person name="Tomlinson C."/>
            <person name="Wollam A."/>
            <person name="Palsikar V.B."/>
            <person name="Mardis E.R."/>
            <person name="Wilson R.K."/>
        </authorList>
    </citation>
    <scope>NUCLEOTIDE SEQUENCE [LARGE SCALE GENOMIC DNA]</scope>
    <source>
        <strain evidence="10 11">KA00071</strain>
    </source>
</reference>
<feature type="domain" description="NADH-ubiquinone oxidoreductase 51kDa subunit FMN-binding" evidence="8">
    <location>
        <begin position="98"/>
        <end position="241"/>
    </location>
</feature>
<dbReference type="InterPro" id="IPR010208">
    <property type="entry name" value="Ion_transpt_RnfC/RsxC"/>
</dbReference>
<dbReference type="EMBL" id="LSDB01000049">
    <property type="protein sequence ID" value="KXB57300.1"/>
    <property type="molecule type" value="Genomic_DNA"/>
</dbReference>
<dbReference type="NCBIfam" id="TIGR04481">
    <property type="entry name" value="PR_assoc_PrdC"/>
    <property type="match status" value="1"/>
</dbReference>
<comment type="caution">
    <text evidence="10">The sequence shown here is derived from an EMBL/GenBank/DDBJ whole genome shotgun (WGS) entry which is preliminary data.</text>
</comment>
<evidence type="ECO:0000259" key="9">
    <source>
        <dbReference type="Pfam" id="PF13375"/>
    </source>
</evidence>
<name>A0ABR5TP70_9BACL</name>
<dbReference type="Gene3D" id="3.40.50.11540">
    <property type="entry name" value="NADH-ubiquinone oxidoreductase 51kDa subunit"/>
    <property type="match status" value="1"/>
</dbReference>
<evidence type="ECO:0000256" key="5">
    <source>
        <dbReference type="ARBA" id="ARBA00022982"/>
    </source>
</evidence>
<evidence type="ECO:0000313" key="10">
    <source>
        <dbReference type="EMBL" id="KXB57300.1"/>
    </source>
</evidence>
<feature type="domain" description="RnfC Barrel sandwich hybrid" evidence="9">
    <location>
        <begin position="17"/>
        <end position="72"/>
    </location>
</feature>
<sequence length="405" mass="43469">MHYLKKGGKIMLKFNVEKISIPLKQHVGAPCAAIVEVGEHVKRGQLIATPTGLGANIHASLSGTVEEVKEGEIVLKLDKEQSDDYVKLPDTDDKLQRIKDAGLVGLGGAGFPVGIKLSTKIEGGCIIANSAECEPVLSHNIKFIEENPDIIIRGLQYMIEITGAARAYIAIKTKYTKAMLAIGKACKDIPNISVKILPDMYPAGDERVIVREILGKVLDIGQLPATVGATISNVETIKRVAEAIELGKPLIDKDITVGGRVKNPQVFFDVPINLPFSEFINRTGGYVEPHGEIVKGGPFTGKHATEESVIEKTTGGILVAMPHIHGKPKVGILICECGAGEERLKEIAKAMGSEVVSVQRCKRMKPDKNGRLRCELPGICPGQAEKVLNIKKDGGQGIITGTCQD</sequence>
<evidence type="ECO:0000259" key="8">
    <source>
        <dbReference type="Pfam" id="PF01512"/>
    </source>
</evidence>